<name>A0A1Q9CMP0_SYMMI</name>
<feature type="region of interest" description="Disordered" evidence="1">
    <location>
        <begin position="53"/>
        <end position="86"/>
    </location>
</feature>
<organism evidence="3 4">
    <name type="scientific">Symbiodinium microadriaticum</name>
    <name type="common">Dinoflagellate</name>
    <name type="synonym">Zooxanthella microadriatica</name>
    <dbReference type="NCBI Taxonomy" id="2951"/>
    <lineage>
        <taxon>Eukaryota</taxon>
        <taxon>Sar</taxon>
        <taxon>Alveolata</taxon>
        <taxon>Dinophyceae</taxon>
        <taxon>Suessiales</taxon>
        <taxon>Symbiodiniaceae</taxon>
        <taxon>Symbiodinium</taxon>
    </lineage>
</organism>
<dbReference type="AlphaFoldDB" id="A0A1Q9CMP0"/>
<evidence type="ECO:0000313" key="3">
    <source>
        <dbReference type="EMBL" id="OLP84176.1"/>
    </source>
</evidence>
<feature type="compositionally biased region" description="Low complexity" evidence="1">
    <location>
        <begin position="53"/>
        <end position="72"/>
    </location>
</feature>
<reference evidence="3 4" key="1">
    <citation type="submission" date="2016-02" db="EMBL/GenBank/DDBJ databases">
        <title>Genome analysis of coral dinoflagellate symbionts highlights evolutionary adaptations to a symbiotic lifestyle.</title>
        <authorList>
            <person name="Aranda M."/>
            <person name="Li Y."/>
            <person name="Liew Y.J."/>
            <person name="Baumgarten S."/>
            <person name="Simakov O."/>
            <person name="Wilson M."/>
            <person name="Piel J."/>
            <person name="Ashoor H."/>
            <person name="Bougouffa S."/>
            <person name="Bajic V.B."/>
            <person name="Ryu T."/>
            <person name="Ravasi T."/>
            <person name="Bayer T."/>
            <person name="Micklem G."/>
            <person name="Kim H."/>
            <person name="Bhak J."/>
            <person name="Lajeunesse T.C."/>
            <person name="Voolstra C.R."/>
        </authorList>
    </citation>
    <scope>NUCLEOTIDE SEQUENCE [LARGE SCALE GENOMIC DNA]</scope>
    <source>
        <strain evidence="3 4">CCMP2467</strain>
    </source>
</reference>
<dbReference type="EMBL" id="LSRX01001061">
    <property type="protein sequence ID" value="OLP84176.1"/>
    <property type="molecule type" value="Genomic_DNA"/>
</dbReference>
<dbReference type="Proteomes" id="UP000186817">
    <property type="component" value="Unassembled WGS sequence"/>
</dbReference>
<keyword evidence="4" id="KW-1185">Reference proteome</keyword>
<feature type="chain" id="PRO_5044292398" evidence="2">
    <location>
        <begin position="23"/>
        <end position="139"/>
    </location>
</feature>
<accession>A0A1Q9CMP0</accession>
<keyword evidence="2" id="KW-0732">Signal</keyword>
<sequence length="139" mass="14701">MMLRWTGAMAIMTAMKLWQVAAIAGNARDDDSIEPLGEDYGLADWQLGAEALGLSSSSSESAEGGPDAAGSGALPGSGEEDAEDCDTVVSEAGGRAERCRDIDPLLGRCRGSMRSTALQPLLRQEPVLPARERPDLRLR</sequence>
<protein>
    <submittedName>
        <fullName evidence="3">Uncharacterized protein</fullName>
    </submittedName>
</protein>
<dbReference type="OrthoDB" id="432214at2759"/>
<gene>
    <name evidence="3" type="ORF">AK812_SmicGene34984</name>
</gene>
<evidence type="ECO:0000256" key="2">
    <source>
        <dbReference type="SAM" id="SignalP"/>
    </source>
</evidence>
<evidence type="ECO:0000256" key="1">
    <source>
        <dbReference type="SAM" id="MobiDB-lite"/>
    </source>
</evidence>
<feature type="signal peptide" evidence="2">
    <location>
        <begin position="1"/>
        <end position="22"/>
    </location>
</feature>
<comment type="caution">
    <text evidence="3">The sequence shown here is derived from an EMBL/GenBank/DDBJ whole genome shotgun (WGS) entry which is preliminary data.</text>
</comment>
<proteinExistence type="predicted"/>
<evidence type="ECO:0000313" key="4">
    <source>
        <dbReference type="Proteomes" id="UP000186817"/>
    </source>
</evidence>